<comment type="similarity">
    <text evidence="1">Belongs to the ustYa family.</text>
</comment>
<evidence type="ECO:0000313" key="2">
    <source>
        <dbReference type="EMBL" id="KAB8069295.1"/>
    </source>
</evidence>
<reference evidence="2 3" key="1">
    <citation type="submission" date="2019-04" db="EMBL/GenBank/DDBJ databases">
        <title>Friends and foes A comparative genomics study of 23 Aspergillus species from section Flavi.</title>
        <authorList>
            <consortium name="DOE Joint Genome Institute"/>
            <person name="Kjaerbolling I."/>
            <person name="Vesth T."/>
            <person name="Frisvad J.C."/>
            <person name="Nybo J.L."/>
            <person name="Theobald S."/>
            <person name="Kildgaard S."/>
            <person name="Isbrandt T."/>
            <person name="Kuo A."/>
            <person name="Sato A."/>
            <person name="Lyhne E.K."/>
            <person name="Kogle M.E."/>
            <person name="Wiebenga A."/>
            <person name="Kun R.S."/>
            <person name="Lubbers R.J."/>
            <person name="Makela M.R."/>
            <person name="Barry K."/>
            <person name="Chovatia M."/>
            <person name="Clum A."/>
            <person name="Daum C."/>
            <person name="Haridas S."/>
            <person name="He G."/>
            <person name="LaButti K."/>
            <person name="Lipzen A."/>
            <person name="Mondo S."/>
            <person name="Riley R."/>
            <person name="Salamov A."/>
            <person name="Simmons B.A."/>
            <person name="Magnuson J.K."/>
            <person name="Henrissat B."/>
            <person name="Mortensen U.H."/>
            <person name="Larsen T.O."/>
            <person name="Devries R.P."/>
            <person name="Grigoriev I.V."/>
            <person name="Machida M."/>
            <person name="Baker S.E."/>
            <person name="Andersen M.R."/>
        </authorList>
    </citation>
    <scope>NUCLEOTIDE SEQUENCE [LARGE SCALE GENOMIC DNA]</scope>
    <source>
        <strain evidence="2 3">CBS 151.66</strain>
    </source>
</reference>
<dbReference type="Proteomes" id="UP000326565">
    <property type="component" value="Unassembled WGS sequence"/>
</dbReference>
<dbReference type="PANTHER" id="PTHR33365:SF6">
    <property type="entry name" value="OXIDASE USTYA"/>
    <property type="match status" value="1"/>
</dbReference>
<dbReference type="PANTHER" id="PTHR33365">
    <property type="entry name" value="YALI0B05434P"/>
    <property type="match status" value="1"/>
</dbReference>
<keyword evidence="3" id="KW-1185">Reference proteome</keyword>
<dbReference type="Pfam" id="PF11807">
    <property type="entry name" value="UstYa"/>
    <property type="match status" value="1"/>
</dbReference>
<protein>
    <recommendedName>
        <fullName evidence="4">Tat pathway signal sequence</fullName>
    </recommendedName>
</protein>
<gene>
    <name evidence="2" type="ORF">BDV29DRAFT_52544</name>
</gene>
<dbReference type="GO" id="GO:0043386">
    <property type="term" value="P:mycotoxin biosynthetic process"/>
    <property type="evidence" value="ECO:0007669"/>
    <property type="project" value="InterPro"/>
</dbReference>
<organism evidence="2 3">
    <name type="scientific">Aspergillus leporis</name>
    <dbReference type="NCBI Taxonomy" id="41062"/>
    <lineage>
        <taxon>Eukaryota</taxon>
        <taxon>Fungi</taxon>
        <taxon>Dikarya</taxon>
        <taxon>Ascomycota</taxon>
        <taxon>Pezizomycotina</taxon>
        <taxon>Eurotiomycetes</taxon>
        <taxon>Eurotiomycetidae</taxon>
        <taxon>Eurotiales</taxon>
        <taxon>Aspergillaceae</taxon>
        <taxon>Aspergillus</taxon>
        <taxon>Aspergillus subgen. Circumdati</taxon>
    </lineage>
</organism>
<proteinExistence type="inferred from homology"/>
<name>A0A5N5WNC9_9EURO</name>
<dbReference type="AlphaFoldDB" id="A0A5N5WNC9"/>
<evidence type="ECO:0000313" key="3">
    <source>
        <dbReference type="Proteomes" id="UP000326565"/>
    </source>
</evidence>
<evidence type="ECO:0000256" key="1">
    <source>
        <dbReference type="ARBA" id="ARBA00035112"/>
    </source>
</evidence>
<evidence type="ECO:0008006" key="4">
    <source>
        <dbReference type="Google" id="ProtNLM"/>
    </source>
</evidence>
<sequence length="259" mass="29503">MFTDCLSPKYQYLPTAGDTTQEKKQGYRYISRLAEFWREAVIAGLCILCGVLLLNRAQSPLNWRELVRDDSYSLTSSDTRWVQFQWASNVYSSGDPEKAEAINAAWEEIVPAHGIVAVPHEWAAKHKLPASMSLFSDHSKGVYIIDAYHQVHCLTVIRKTFAQLAMGQTPSIPVGHSRHCFDSLLQYIVCGTSGDTLLYTWGRNITGDQQVRKCIDWNSRKQWAKENTACYKDTDHPVRLIDHFNHCENDDDGIHLPGW</sequence>
<dbReference type="OrthoDB" id="3687641at2759"/>
<dbReference type="EMBL" id="ML732347">
    <property type="protein sequence ID" value="KAB8069295.1"/>
    <property type="molecule type" value="Genomic_DNA"/>
</dbReference>
<accession>A0A5N5WNC9</accession>
<dbReference type="InterPro" id="IPR021765">
    <property type="entry name" value="UstYa-like"/>
</dbReference>